<feature type="chain" id="PRO_5045078583" description="LamG-like jellyroll fold domain-containing protein" evidence="3">
    <location>
        <begin position="38"/>
        <end position="859"/>
    </location>
</feature>
<comment type="caution">
    <text evidence="5">The sequence shown here is derived from an EMBL/GenBank/DDBJ whole genome shotgun (WGS) entry which is preliminary data.</text>
</comment>
<dbReference type="Pfam" id="PF13385">
    <property type="entry name" value="Laminin_G_3"/>
    <property type="match status" value="2"/>
</dbReference>
<dbReference type="InterPro" id="IPR006558">
    <property type="entry name" value="LamG-like"/>
</dbReference>
<evidence type="ECO:0000256" key="1">
    <source>
        <dbReference type="ARBA" id="ARBA00022729"/>
    </source>
</evidence>
<dbReference type="Proteomes" id="UP000838821">
    <property type="component" value="Unassembled WGS sequence"/>
</dbReference>
<dbReference type="InterPro" id="IPR017853">
    <property type="entry name" value="GH"/>
</dbReference>
<dbReference type="Gene3D" id="2.60.120.200">
    <property type="match status" value="2"/>
</dbReference>
<gene>
    <name evidence="5" type="ORF">PAECIP111891_05145</name>
</gene>
<reference evidence="5" key="1">
    <citation type="submission" date="2022-01" db="EMBL/GenBank/DDBJ databases">
        <authorList>
            <person name="Criscuolo A."/>
        </authorList>
    </citation>
    <scope>NUCLEOTIDE SEQUENCE</scope>
    <source>
        <strain evidence="5">CIP111891</strain>
    </source>
</reference>
<dbReference type="PANTHER" id="PTHR42535">
    <property type="entry name" value="OOKINETE PROTEIN, PUTATIVE-RELATED"/>
    <property type="match status" value="1"/>
</dbReference>
<name>A0ABN8H2H3_9BACL</name>
<feature type="domain" description="LamG-like jellyroll fold" evidence="4">
    <location>
        <begin position="725"/>
        <end position="849"/>
    </location>
</feature>
<evidence type="ECO:0000256" key="2">
    <source>
        <dbReference type="ARBA" id="ARBA00023157"/>
    </source>
</evidence>
<keyword evidence="1 3" id="KW-0732">Signal</keyword>
<evidence type="ECO:0000313" key="5">
    <source>
        <dbReference type="EMBL" id="CAH1221252.1"/>
    </source>
</evidence>
<evidence type="ECO:0000313" key="6">
    <source>
        <dbReference type="Proteomes" id="UP000838821"/>
    </source>
</evidence>
<organism evidence="5 6">
    <name type="scientific">Paenibacillus allorhizoplanae</name>
    <dbReference type="NCBI Taxonomy" id="2905648"/>
    <lineage>
        <taxon>Bacteria</taxon>
        <taxon>Bacillati</taxon>
        <taxon>Bacillota</taxon>
        <taxon>Bacilli</taxon>
        <taxon>Bacillales</taxon>
        <taxon>Paenibacillaceae</taxon>
        <taxon>Paenibacillus</taxon>
    </lineage>
</organism>
<dbReference type="SUPFAM" id="SSF51445">
    <property type="entry name" value="(Trans)glycosidases"/>
    <property type="match status" value="1"/>
</dbReference>
<dbReference type="PANTHER" id="PTHR42535:SF2">
    <property type="entry name" value="CHROMOSOME UNDETERMINED SCAFFOLD_146, WHOLE GENOME SHOTGUN SEQUENCE"/>
    <property type="match status" value="1"/>
</dbReference>
<keyword evidence="6" id="KW-1185">Reference proteome</keyword>
<evidence type="ECO:0000256" key="3">
    <source>
        <dbReference type="SAM" id="SignalP"/>
    </source>
</evidence>
<feature type="domain" description="LamG-like jellyroll fold" evidence="4">
    <location>
        <begin position="533"/>
        <end position="657"/>
    </location>
</feature>
<dbReference type="SUPFAM" id="SSF49899">
    <property type="entry name" value="Concanavalin A-like lectins/glucanases"/>
    <property type="match status" value="2"/>
</dbReference>
<accession>A0ABN8H2H3</accession>
<feature type="signal peptide" evidence="3">
    <location>
        <begin position="1"/>
        <end position="37"/>
    </location>
</feature>
<proteinExistence type="predicted"/>
<dbReference type="EMBL" id="CAKMMW010000020">
    <property type="protein sequence ID" value="CAH1221252.1"/>
    <property type="molecule type" value="Genomic_DNA"/>
</dbReference>
<keyword evidence="2" id="KW-1015">Disulfide bond</keyword>
<dbReference type="SMART" id="SM00560">
    <property type="entry name" value="LamGL"/>
    <property type="match status" value="2"/>
</dbReference>
<evidence type="ECO:0000259" key="4">
    <source>
        <dbReference type="SMART" id="SM00560"/>
    </source>
</evidence>
<dbReference type="Gene3D" id="3.20.20.80">
    <property type="entry name" value="Glycosidases"/>
    <property type="match status" value="1"/>
</dbReference>
<protein>
    <recommendedName>
        <fullName evidence="4">LamG-like jellyroll fold domain-containing protein</fullName>
    </recommendedName>
</protein>
<sequence>MSLMSVKLFQKTIISAAVTLLIVASAVLTLPSQNALAASEFTVNTGTVLQSDFVGSGTEYNQNLYASISAVDGITTSNIGLLERKVKALDSQIVRIFYDSKGEDTVTYPDYMASFEQTVALAQSSGAEVNITYWHGPYTNITTQMQTFANELYRLKVTLGYSNVKYVTIQNEVNSTSITQSDYETFYRTLNTQLTALGIKSGIKFIGGDLLLTNQQSWFDYMDAHMTDILDGYSIHIYWDYDDVQYGIDRLDGVRTIINGLSAAGQKPVYIMEYGVRGDKSTCTYDPGCLNGTSIPITDTVVSAYEHAEFTMNAMKRKFVALTKWDAYKAKYDNGTQYHSEIGSGTDGYPLKPVYNATRLFTHTANSHWNLVSVTGTVTGKIVNALKDPNSSNLAVYALNDTGATTTISFNGVGANTAFRLFVWNENGDGGITDKGTVSADFIGHTQVRLNPQSFAVFTTLNVTDLERQAYYKFNETSGSVAADSTEYARNATVVNGGGWISGQINNALQFNGTTTYATAPHILNPVSPSGYGRFSATAWVKLDAASGSQYIIQQDGTNGKIWLNRYSDGRLETFLGGVGTFSTGTIPVGTWTHVGVTYDGATLRLFLNGVQDGSRTIALDSEPTGGMIFGASKSFGNLWNGGIDEVSIYNRQLTATEMKDQYNSTWWKFNETSGFVGSDSASYSQSATLTNGASFASGRVGNALYLDGIDDYATTPNVANPGTSSFTATAWVKHDGAASTAKYVIQQDGTNGKIWLYRDSTGVVGTYLGGLPLLGTTNIPVNQWVHLAVTYDGTTAKVYMNGVLENSAARSVTSEASGIIIGASKTFGNLWKGWIDDTQVFNRALSSTEISDQYELGR</sequence>
<dbReference type="InterPro" id="IPR013320">
    <property type="entry name" value="ConA-like_dom_sf"/>
</dbReference>